<protein>
    <recommendedName>
        <fullName evidence="1">Calcineurin-like phosphoesterase domain-containing protein</fullName>
    </recommendedName>
</protein>
<dbReference type="EMBL" id="CAJVPA010000211">
    <property type="protein sequence ID" value="CAG8405528.1"/>
    <property type="molecule type" value="Genomic_DNA"/>
</dbReference>
<sequence>MKQILTRCEPKDEMKFQIISDLHLETPAAYDIFQVNPKAPYLALLGDIGHAKDEGLFHFLRRQLELFSIIFLVLGNHEPYHSSWPETKAAMNKFKTSIDEARRSSETLGKLVILDRTRYDVSPDITVLGCTLFSRVTQEQKETVNFGLNDFYHIDDWTIESHQEAHHADLVWLNQQIECISRSEPERKVVVFTHFCPSTHDMVVDPRHKNSKISSAFMTDLSSERCWKNAVVKIWAFGHTHFNCDFQDVQTGKTVSSNQRGYYFAQSEGFDCEKTVEI</sequence>
<dbReference type="InterPro" id="IPR029052">
    <property type="entry name" value="Metallo-depent_PP-like"/>
</dbReference>
<comment type="caution">
    <text evidence="2">The sequence shown here is derived from an EMBL/GenBank/DDBJ whole genome shotgun (WGS) entry which is preliminary data.</text>
</comment>
<feature type="domain" description="Calcineurin-like phosphoesterase" evidence="1">
    <location>
        <begin position="14"/>
        <end position="241"/>
    </location>
</feature>
<dbReference type="OrthoDB" id="550558at2759"/>
<dbReference type="InterPro" id="IPR004843">
    <property type="entry name" value="Calcineurin-like_PHP"/>
</dbReference>
<name>A0A9W4JKI8_9EURO</name>
<dbReference type="Pfam" id="PF00149">
    <property type="entry name" value="Metallophos"/>
    <property type="match status" value="1"/>
</dbReference>
<dbReference type="PANTHER" id="PTHR37844">
    <property type="entry name" value="SER/THR PROTEIN PHOSPHATASE SUPERFAMILY (AFU_ORTHOLOGUE AFUA_1G14840)"/>
    <property type="match status" value="1"/>
</dbReference>
<dbReference type="PANTHER" id="PTHR37844:SF2">
    <property type="entry name" value="SER_THR PROTEIN PHOSPHATASE SUPERFAMILY (AFU_ORTHOLOGUE AFUA_1G14840)"/>
    <property type="match status" value="1"/>
</dbReference>
<organism evidence="2 3">
    <name type="scientific">Penicillium salamii</name>
    <dbReference type="NCBI Taxonomy" id="1612424"/>
    <lineage>
        <taxon>Eukaryota</taxon>
        <taxon>Fungi</taxon>
        <taxon>Dikarya</taxon>
        <taxon>Ascomycota</taxon>
        <taxon>Pezizomycotina</taxon>
        <taxon>Eurotiomycetes</taxon>
        <taxon>Eurotiomycetidae</taxon>
        <taxon>Eurotiales</taxon>
        <taxon>Aspergillaceae</taxon>
        <taxon>Penicillium</taxon>
    </lineage>
</organism>
<dbReference type="SUPFAM" id="SSF56300">
    <property type="entry name" value="Metallo-dependent phosphatases"/>
    <property type="match status" value="1"/>
</dbReference>
<dbReference type="Proteomes" id="UP001152646">
    <property type="component" value="Unassembled WGS sequence"/>
</dbReference>
<dbReference type="Gene3D" id="3.60.21.10">
    <property type="match status" value="1"/>
</dbReference>
<evidence type="ECO:0000313" key="3">
    <source>
        <dbReference type="Proteomes" id="UP001152646"/>
    </source>
</evidence>
<reference evidence="2" key="1">
    <citation type="submission" date="2021-07" db="EMBL/GenBank/DDBJ databases">
        <authorList>
            <person name="Branca A.L. A."/>
        </authorList>
    </citation>
    <scope>NUCLEOTIDE SEQUENCE</scope>
</reference>
<dbReference type="AlphaFoldDB" id="A0A9W4JKI8"/>
<evidence type="ECO:0000313" key="2">
    <source>
        <dbReference type="EMBL" id="CAG8405528.1"/>
    </source>
</evidence>
<dbReference type="GO" id="GO:0016787">
    <property type="term" value="F:hydrolase activity"/>
    <property type="evidence" value="ECO:0007669"/>
    <property type="project" value="InterPro"/>
</dbReference>
<evidence type="ECO:0000259" key="1">
    <source>
        <dbReference type="Pfam" id="PF00149"/>
    </source>
</evidence>
<accession>A0A9W4JKI8</accession>
<gene>
    <name evidence="2" type="ORF">PSALAMII_LOCUS8603</name>
</gene>
<proteinExistence type="predicted"/>